<dbReference type="InterPro" id="IPR050378">
    <property type="entry name" value="Metallo-dep_Hydrolases_sf"/>
</dbReference>
<accession>A0ABW9LL71</accession>
<reference evidence="2 3" key="1">
    <citation type="submission" date="2024-12" db="EMBL/GenBank/DDBJ databases">
        <title>The coexistence of Mycolicibacterium septicum and Mycolicibacterium nivoides in clinical samples.</title>
        <authorList>
            <person name="Wang C."/>
            <person name="Feng Y."/>
            <person name="Zong Z."/>
        </authorList>
    </citation>
    <scope>NUCLEOTIDE SEQUENCE [LARGE SCALE GENOMIC DNA]</scope>
    <source>
        <strain evidence="2 3">120309</strain>
    </source>
</reference>
<evidence type="ECO:0000313" key="3">
    <source>
        <dbReference type="Proteomes" id="UP001635816"/>
    </source>
</evidence>
<comment type="caution">
    <text evidence="2">The sequence shown here is derived from an EMBL/GenBank/DDBJ whole genome shotgun (WGS) entry which is preliminary data.</text>
</comment>
<organism evidence="2 3">
    <name type="scientific">Mycolicibacterium nivoides</name>
    <dbReference type="NCBI Taxonomy" id="2487344"/>
    <lineage>
        <taxon>Bacteria</taxon>
        <taxon>Bacillati</taxon>
        <taxon>Actinomycetota</taxon>
        <taxon>Actinomycetes</taxon>
        <taxon>Mycobacteriales</taxon>
        <taxon>Mycobacteriaceae</taxon>
        <taxon>Mycolicibacterium</taxon>
    </lineage>
</organism>
<dbReference type="EMBL" id="JBKBDD010000022">
    <property type="protein sequence ID" value="MFN6548355.1"/>
    <property type="molecule type" value="Genomic_DNA"/>
</dbReference>
<name>A0ABW9LL71_9MYCO</name>
<dbReference type="InterPro" id="IPR032466">
    <property type="entry name" value="Metal_Hydrolase"/>
</dbReference>
<proteinExistence type="predicted"/>
<dbReference type="PANTHER" id="PTHR11647">
    <property type="entry name" value="HYDRANTOINASE/DIHYDROPYRIMIDINASE FAMILY MEMBER"/>
    <property type="match status" value="1"/>
</dbReference>
<dbReference type="SUPFAM" id="SSF51556">
    <property type="entry name" value="Metallo-dependent hydrolases"/>
    <property type="match status" value="1"/>
</dbReference>
<dbReference type="Pfam" id="PF07969">
    <property type="entry name" value="Amidohydro_3"/>
    <property type="match status" value="1"/>
</dbReference>
<evidence type="ECO:0000313" key="2">
    <source>
        <dbReference type="EMBL" id="MFN6548355.1"/>
    </source>
</evidence>
<feature type="domain" description="Amidohydrolase 3" evidence="1">
    <location>
        <begin position="47"/>
        <end position="511"/>
    </location>
</feature>
<sequence>MSTLITNALVFDGTGADGFHADLLIERGVIAAIFRSGAIEHVAVENVIDAAGMVVCPGFIDVHSHADHAALLSQDELAKIRQGITTEIVGNCGQSLAPIAHGAEDEFWNEFRPLFDCAYLGWHKPSELFEILDRHPGITNSCPLVGHGALRMAVLGTSSSSSTPDDMAAMGRLLRDALDAGAFGLSTGLLYPPGMYATTEELVALARQLPAGRIYATHIRDEGDNLLASIQEALTVGKHAGCRVQISHLKAAGSHNWGAVKHALEAIDTSRHDGLHVTQDVYPYDAASTALSACLPPWAHDGGSATTLAILRDSAALARLRRDVHGQAGGDWENIVAGAGGYDRLLVCSTASGRFVGRTILELGDELGLEPFDTLVHVLREERLHADMVVFDMSEDDVETVLRSPFTMIGSDGGVAAAGDGQHPRLFGTFPRVLGRYVRERQVLELSEAIRRMTSLAAATFGVPNRGEVAVGKVADLVCFDPEKVGHPGDFRQPSVHPEGIAWVMQSGTVTVTEGRWQGIRKGRRLVPSP</sequence>
<dbReference type="SUPFAM" id="SSF51338">
    <property type="entry name" value="Composite domain of metallo-dependent hydrolases"/>
    <property type="match status" value="2"/>
</dbReference>
<dbReference type="Gene3D" id="3.20.20.140">
    <property type="entry name" value="Metal-dependent hydrolases"/>
    <property type="match status" value="1"/>
</dbReference>
<dbReference type="InterPro" id="IPR013108">
    <property type="entry name" value="Amidohydro_3"/>
</dbReference>
<evidence type="ECO:0000259" key="1">
    <source>
        <dbReference type="Pfam" id="PF07969"/>
    </source>
</evidence>
<dbReference type="InterPro" id="IPR023100">
    <property type="entry name" value="D-aminoacylase_insert_dom_sf"/>
</dbReference>
<dbReference type="CDD" id="cd01297">
    <property type="entry name" value="D-aminoacylase"/>
    <property type="match status" value="1"/>
</dbReference>
<dbReference type="Gene3D" id="2.30.40.10">
    <property type="entry name" value="Urease, subunit C, domain 1"/>
    <property type="match status" value="1"/>
</dbReference>
<dbReference type="RefSeq" id="WP_409545865.1">
    <property type="nucleotide sequence ID" value="NZ_JBKBDD010000022.1"/>
</dbReference>
<gene>
    <name evidence="2" type="ORF">ACK4CT_34845</name>
</gene>
<keyword evidence="3" id="KW-1185">Reference proteome</keyword>
<dbReference type="PANTHER" id="PTHR11647:SF1">
    <property type="entry name" value="COLLAPSIN RESPONSE MEDIATOR PROTEIN"/>
    <property type="match status" value="1"/>
</dbReference>
<protein>
    <submittedName>
        <fullName evidence="2">N-acyl-D-amino-acid deacylase family protein</fullName>
    </submittedName>
</protein>
<dbReference type="InterPro" id="IPR011059">
    <property type="entry name" value="Metal-dep_hydrolase_composite"/>
</dbReference>
<dbReference type="Gene3D" id="3.30.1490.130">
    <property type="entry name" value="D-aminoacylase. Domain 3"/>
    <property type="match status" value="1"/>
</dbReference>
<dbReference type="Proteomes" id="UP001635816">
    <property type="component" value="Unassembled WGS sequence"/>
</dbReference>